<dbReference type="OrthoDB" id="4790878at2759"/>
<evidence type="ECO:0000313" key="1">
    <source>
        <dbReference type="EMBL" id="PVH98894.1"/>
    </source>
</evidence>
<accession>A0A2V1DP10</accession>
<organism evidence="1 2">
    <name type="scientific">Periconia macrospinosa</name>
    <dbReference type="NCBI Taxonomy" id="97972"/>
    <lineage>
        <taxon>Eukaryota</taxon>
        <taxon>Fungi</taxon>
        <taxon>Dikarya</taxon>
        <taxon>Ascomycota</taxon>
        <taxon>Pezizomycotina</taxon>
        <taxon>Dothideomycetes</taxon>
        <taxon>Pleosporomycetidae</taxon>
        <taxon>Pleosporales</taxon>
        <taxon>Massarineae</taxon>
        <taxon>Periconiaceae</taxon>
        <taxon>Periconia</taxon>
    </lineage>
</organism>
<reference evidence="1 2" key="1">
    <citation type="journal article" date="2018" name="Sci. Rep.">
        <title>Comparative genomics provides insights into the lifestyle and reveals functional heterogeneity of dark septate endophytic fungi.</title>
        <authorList>
            <person name="Knapp D.G."/>
            <person name="Nemeth J.B."/>
            <person name="Barry K."/>
            <person name="Hainaut M."/>
            <person name="Henrissat B."/>
            <person name="Johnson J."/>
            <person name="Kuo A."/>
            <person name="Lim J.H.P."/>
            <person name="Lipzen A."/>
            <person name="Nolan M."/>
            <person name="Ohm R.A."/>
            <person name="Tamas L."/>
            <person name="Grigoriev I.V."/>
            <person name="Spatafora J.W."/>
            <person name="Nagy L.G."/>
            <person name="Kovacs G.M."/>
        </authorList>
    </citation>
    <scope>NUCLEOTIDE SEQUENCE [LARGE SCALE GENOMIC DNA]</scope>
    <source>
        <strain evidence="1 2">DSE2036</strain>
    </source>
</reference>
<protein>
    <submittedName>
        <fullName evidence="1">Uncharacterized protein</fullName>
    </submittedName>
</protein>
<dbReference type="Proteomes" id="UP000244855">
    <property type="component" value="Unassembled WGS sequence"/>
</dbReference>
<gene>
    <name evidence="1" type="ORF">DM02DRAFT_629885</name>
</gene>
<dbReference type="PANTHER" id="PTHR42085:SF1">
    <property type="entry name" value="F-BOX DOMAIN-CONTAINING PROTEIN"/>
    <property type="match status" value="1"/>
</dbReference>
<dbReference type="PANTHER" id="PTHR42085">
    <property type="entry name" value="F-BOX DOMAIN-CONTAINING PROTEIN"/>
    <property type="match status" value="1"/>
</dbReference>
<sequence length="287" mass="33570">MSDEIQEKNDKLHFFRLPRELRDKIYDYALYEPEGLFYWQYEDGTANFTRHSSELHAANQLKYTSRQFRQETCGIEIKINKLIFQSHTLRNSKYVATPPAQQFMEFLDMCSESTLQSLRRVHLDHVGFVEEGIESGSAAFLEYMHHVHEVEAFCQVYPSVTVFWQIFPLALESLLSLGTMFGYGLRAEFPVAELCSSLKLEPLWGSASICHNLWHGFEAPPCHLPKHKCDSYVRADNFRILPSLYAADKTLVRNEAWTKMWDWEGRLPDDIFQRRIAKIKDWLANGF</sequence>
<keyword evidence="2" id="KW-1185">Reference proteome</keyword>
<proteinExistence type="predicted"/>
<dbReference type="EMBL" id="KZ805404">
    <property type="protein sequence ID" value="PVH98894.1"/>
    <property type="molecule type" value="Genomic_DNA"/>
</dbReference>
<dbReference type="InterPro" id="IPR038883">
    <property type="entry name" value="AN11006-like"/>
</dbReference>
<dbReference type="AlphaFoldDB" id="A0A2V1DP10"/>
<name>A0A2V1DP10_9PLEO</name>
<evidence type="ECO:0000313" key="2">
    <source>
        <dbReference type="Proteomes" id="UP000244855"/>
    </source>
</evidence>